<dbReference type="EMBL" id="CP012402">
    <property type="protein sequence ID" value="ALG72564.1"/>
    <property type="molecule type" value="Genomic_DNA"/>
</dbReference>
<keyword evidence="2" id="KW-1185">Reference proteome</keyword>
<reference evidence="1 2" key="2">
    <citation type="journal article" date="2016" name="Genome Announc.">
        <title>Complete Genome Sequence of a Strain of Azospirillum thiophilum Isolated from a Sulfide Spring.</title>
        <authorList>
            <person name="Fomenkov A."/>
            <person name="Vincze T."/>
            <person name="Grabovich M."/>
            <person name="Anton B.P."/>
            <person name="Dubinina G."/>
            <person name="Orlova M."/>
            <person name="Belousova E."/>
            <person name="Roberts R.J."/>
        </authorList>
    </citation>
    <scope>NUCLEOTIDE SEQUENCE [LARGE SCALE GENOMIC DNA]</scope>
    <source>
        <strain evidence="1 2">BV-S</strain>
    </source>
</reference>
<dbReference type="Gene3D" id="2.60.120.620">
    <property type="entry name" value="q2cbj1_9rhob like domain"/>
    <property type="match status" value="1"/>
</dbReference>
<evidence type="ECO:0000313" key="1">
    <source>
        <dbReference type="EMBL" id="ALG72564.1"/>
    </source>
</evidence>
<protein>
    <recommendedName>
        <fullName evidence="3">Phytanoyl-CoA dioxygenase</fullName>
    </recommendedName>
</protein>
<sequence>MMPSIRLGSLRHGPGAAPSQVARGFLTWGFAIMEGVLPAHDLGRLDGEATALMAERRRTMEADPALRDRLAAQAPDAHRARAMAVAAGRLEIRDMPPPWNDPATALGWFARPPLNRLLAEIFGAEPLALLAGFSGLRHHAAGPDPMDLGFHQDGAAFGEDVPMLIAWMPLTPAGLESTTIQLVAAAVDRLMWADGPEGGNPWDFELPWRQVARAYPDVALWQPVIAPGSVLLMNQRAIHRTCREACMDRGFFSLILRVIRARDAERLLARFPHPTPLAVFAPAEGSGDGGGDGGPRYRLQRIGEAGGTIVRSADNTI</sequence>
<dbReference type="Proteomes" id="UP000069935">
    <property type="component" value="Chromosome 2"/>
</dbReference>
<accession>A0AAC8ZUM4</accession>
<evidence type="ECO:0000313" key="2">
    <source>
        <dbReference type="Proteomes" id="UP000069935"/>
    </source>
</evidence>
<reference evidence="2" key="1">
    <citation type="submission" date="2015-08" db="EMBL/GenBank/DDBJ databases">
        <title>Complete Genome Sequence of Azospirillum thiophilum BV-S.</title>
        <authorList>
            <person name="Fomenkov A."/>
            <person name="Vincze T."/>
            <person name="Grabovich M."/>
            <person name="Dubinina G."/>
            <person name="Orlova M."/>
            <person name="Belousova E."/>
            <person name="Roberts R.J."/>
        </authorList>
    </citation>
    <scope>NUCLEOTIDE SEQUENCE [LARGE SCALE GENOMIC DNA]</scope>
    <source>
        <strain evidence="2">BV-S</strain>
    </source>
</reference>
<evidence type="ECO:0008006" key="3">
    <source>
        <dbReference type="Google" id="ProtNLM"/>
    </source>
</evidence>
<dbReference type="AlphaFoldDB" id="A0AAC8ZUM4"/>
<dbReference type="SUPFAM" id="SSF51197">
    <property type="entry name" value="Clavaminate synthase-like"/>
    <property type="match status" value="1"/>
</dbReference>
<proteinExistence type="predicted"/>
<name>A0AAC8ZUM4_9PROT</name>
<dbReference type="RefSeq" id="WP_045583211.1">
    <property type="nucleotide sequence ID" value="NZ_CP012402.1"/>
</dbReference>
<gene>
    <name evidence="1" type="ORF">AL072_16005</name>
</gene>
<dbReference type="KEGG" id="ati:AL072_16005"/>
<organism evidence="1 2">
    <name type="scientific">Azospirillum thiophilum</name>
    <dbReference type="NCBI Taxonomy" id="528244"/>
    <lineage>
        <taxon>Bacteria</taxon>
        <taxon>Pseudomonadati</taxon>
        <taxon>Pseudomonadota</taxon>
        <taxon>Alphaproteobacteria</taxon>
        <taxon>Rhodospirillales</taxon>
        <taxon>Azospirillaceae</taxon>
        <taxon>Azospirillum</taxon>
    </lineage>
</organism>